<dbReference type="AlphaFoldDB" id="A0A452IE02"/>
<dbReference type="Gene3D" id="3.80.10.10">
    <property type="entry name" value="Ribonuclease Inhibitor"/>
    <property type="match status" value="1"/>
</dbReference>
<organism evidence="4 5">
    <name type="scientific">Gopherus agassizii</name>
    <name type="common">Agassiz's desert tortoise</name>
    <dbReference type="NCBI Taxonomy" id="38772"/>
    <lineage>
        <taxon>Eukaryota</taxon>
        <taxon>Metazoa</taxon>
        <taxon>Chordata</taxon>
        <taxon>Craniata</taxon>
        <taxon>Vertebrata</taxon>
        <taxon>Euteleostomi</taxon>
        <taxon>Archelosauria</taxon>
        <taxon>Testudinata</taxon>
        <taxon>Testudines</taxon>
        <taxon>Cryptodira</taxon>
        <taxon>Durocryptodira</taxon>
        <taxon>Testudinoidea</taxon>
        <taxon>Testudinidae</taxon>
        <taxon>Gopherus</taxon>
    </lineage>
</organism>
<dbReference type="Ensembl" id="ENSGAGT00000029266.1">
    <property type="protein sequence ID" value="ENSGAGP00000025725.1"/>
    <property type="gene ID" value="ENSGAGG00000018775.1"/>
</dbReference>
<dbReference type="InterPro" id="IPR050637">
    <property type="entry name" value="NLRP_innate_immun_reg"/>
</dbReference>
<sequence length="175" mass="18407">GICAVTSPVHTVIPLLYVSLSCRLWSCGLTETSCRDLAAVLRTSQSLTELDLSDNKLGVSGRLCKGLSHPNCIFYIKHLTGGVAALIALQCHNLNAAGSPGWPTPLPSHCAAPQFKSGRELLATTTTAAVVTLGVPGPFKSPWLLGNFPLCPPCPIGGPAYALEFPCMKPQADLR</sequence>
<proteinExistence type="predicted"/>
<keyword evidence="2" id="KW-0963">Cytoplasm</keyword>
<evidence type="ECO:0000256" key="3">
    <source>
        <dbReference type="ARBA" id="ARBA00022737"/>
    </source>
</evidence>
<evidence type="ECO:0000256" key="2">
    <source>
        <dbReference type="ARBA" id="ARBA00022490"/>
    </source>
</evidence>
<accession>A0A452IE02</accession>
<reference evidence="5" key="1">
    <citation type="journal article" date="2017" name="PLoS ONE">
        <title>The Agassiz's desert tortoise genome provides a resource for the conservation of a threatened species.</title>
        <authorList>
            <person name="Tollis M."/>
            <person name="DeNardo D.F."/>
            <person name="Cornelius J.A."/>
            <person name="Dolby G.A."/>
            <person name="Edwards T."/>
            <person name="Henen B.T."/>
            <person name="Karl A.E."/>
            <person name="Murphy R.W."/>
            <person name="Kusumi K."/>
        </authorList>
    </citation>
    <scope>NUCLEOTIDE SEQUENCE [LARGE SCALE GENOMIC DNA]</scope>
</reference>
<comment type="subcellular location">
    <subcellularLocation>
        <location evidence="1">Cytoplasm</location>
    </subcellularLocation>
</comment>
<evidence type="ECO:0000313" key="5">
    <source>
        <dbReference type="Proteomes" id="UP000291020"/>
    </source>
</evidence>
<dbReference type="InterPro" id="IPR032675">
    <property type="entry name" value="LRR_dom_sf"/>
</dbReference>
<dbReference type="SUPFAM" id="SSF52047">
    <property type="entry name" value="RNI-like"/>
    <property type="match status" value="1"/>
</dbReference>
<dbReference type="Proteomes" id="UP000291020">
    <property type="component" value="Unassembled WGS sequence"/>
</dbReference>
<protein>
    <submittedName>
        <fullName evidence="4">Uncharacterized protein</fullName>
    </submittedName>
</protein>
<dbReference type="PANTHER" id="PTHR45690:SF19">
    <property type="entry name" value="NACHT, LRR AND PYD DOMAINS-CONTAINING PROTEIN 3"/>
    <property type="match status" value="1"/>
</dbReference>
<evidence type="ECO:0000313" key="4">
    <source>
        <dbReference type="Ensembl" id="ENSGAGP00000025725.1"/>
    </source>
</evidence>
<dbReference type="PANTHER" id="PTHR45690">
    <property type="entry name" value="NACHT, LRR AND PYD DOMAINS-CONTAINING PROTEIN 12"/>
    <property type="match status" value="1"/>
</dbReference>
<reference evidence="4" key="3">
    <citation type="submission" date="2025-09" db="UniProtKB">
        <authorList>
            <consortium name="Ensembl"/>
        </authorList>
    </citation>
    <scope>IDENTIFICATION</scope>
</reference>
<keyword evidence="5" id="KW-1185">Reference proteome</keyword>
<dbReference type="SMART" id="SM00368">
    <property type="entry name" value="LRR_RI"/>
    <property type="match status" value="1"/>
</dbReference>
<reference evidence="4" key="2">
    <citation type="submission" date="2025-08" db="UniProtKB">
        <authorList>
            <consortium name="Ensembl"/>
        </authorList>
    </citation>
    <scope>IDENTIFICATION</scope>
</reference>
<keyword evidence="3" id="KW-0677">Repeat</keyword>
<name>A0A452IE02_9SAUR</name>
<dbReference type="GO" id="GO:0005737">
    <property type="term" value="C:cytoplasm"/>
    <property type="evidence" value="ECO:0007669"/>
    <property type="project" value="UniProtKB-SubCell"/>
</dbReference>
<evidence type="ECO:0000256" key="1">
    <source>
        <dbReference type="ARBA" id="ARBA00004496"/>
    </source>
</evidence>